<dbReference type="PANTHER" id="PTHR43221">
    <property type="entry name" value="PROTEASE HTPX"/>
    <property type="match status" value="1"/>
</dbReference>
<evidence type="ECO:0000259" key="13">
    <source>
        <dbReference type="Pfam" id="PF01435"/>
    </source>
</evidence>
<feature type="transmembrane region" description="Helical" evidence="12">
    <location>
        <begin position="138"/>
        <end position="158"/>
    </location>
</feature>
<dbReference type="InterPro" id="IPR001915">
    <property type="entry name" value="Peptidase_M48"/>
</dbReference>
<proteinExistence type="inferred from homology"/>
<keyword evidence="8 12" id="KW-1133">Transmembrane helix</keyword>
<evidence type="ECO:0000256" key="5">
    <source>
        <dbReference type="ARBA" id="ARBA00022723"/>
    </source>
</evidence>
<evidence type="ECO:0000313" key="15">
    <source>
        <dbReference type="Proteomes" id="UP001172083"/>
    </source>
</evidence>
<evidence type="ECO:0000256" key="10">
    <source>
        <dbReference type="ARBA" id="ARBA00023136"/>
    </source>
</evidence>
<keyword evidence="9 11" id="KW-0482">Metalloprotease</keyword>
<evidence type="ECO:0000256" key="4">
    <source>
        <dbReference type="ARBA" id="ARBA00022692"/>
    </source>
</evidence>
<evidence type="ECO:0000256" key="6">
    <source>
        <dbReference type="ARBA" id="ARBA00022801"/>
    </source>
</evidence>
<organism evidence="14 15">
    <name type="scientific">Agaribacillus aureus</name>
    <dbReference type="NCBI Taxonomy" id="3051825"/>
    <lineage>
        <taxon>Bacteria</taxon>
        <taxon>Pseudomonadati</taxon>
        <taxon>Bacteroidota</taxon>
        <taxon>Cytophagia</taxon>
        <taxon>Cytophagales</taxon>
        <taxon>Splendidivirgaceae</taxon>
        <taxon>Agaribacillus</taxon>
    </lineage>
</organism>
<keyword evidence="15" id="KW-1185">Reference proteome</keyword>
<evidence type="ECO:0000256" key="3">
    <source>
        <dbReference type="ARBA" id="ARBA00022670"/>
    </source>
</evidence>
<comment type="caution">
    <text evidence="14">The sequence shown here is derived from an EMBL/GenBank/DDBJ whole genome shotgun (WGS) entry which is preliminary data.</text>
</comment>
<dbReference type="CDD" id="cd07325">
    <property type="entry name" value="M48_Ste24p_like"/>
    <property type="match status" value="1"/>
</dbReference>
<dbReference type="Proteomes" id="UP001172083">
    <property type="component" value="Unassembled WGS sequence"/>
</dbReference>
<keyword evidence="2" id="KW-1003">Cell membrane</keyword>
<feature type="domain" description="Peptidase M48" evidence="13">
    <location>
        <begin position="206"/>
        <end position="288"/>
    </location>
</feature>
<evidence type="ECO:0000256" key="8">
    <source>
        <dbReference type="ARBA" id="ARBA00022989"/>
    </source>
</evidence>
<evidence type="ECO:0000313" key="14">
    <source>
        <dbReference type="EMBL" id="MDN5216931.1"/>
    </source>
</evidence>
<accession>A0ABT8LIA5</accession>
<gene>
    <name evidence="14" type="ORF">QQ020_32975</name>
</gene>
<evidence type="ECO:0000256" key="2">
    <source>
        <dbReference type="ARBA" id="ARBA00022475"/>
    </source>
</evidence>
<keyword evidence="10 12" id="KW-0472">Membrane</keyword>
<comment type="similarity">
    <text evidence="11">Belongs to the peptidase M48 family.</text>
</comment>
<dbReference type="InterPro" id="IPR050083">
    <property type="entry name" value="HtpX_protease"/>
</dbReference>
<dbReference type="Pfam" id="PF01435">
    <property type="entry name" value="Peptidase_M48"/>
    <property type="match status" value="1"/>
</dbReference>
<keyword evidence="5" id="KW-0479">Metal-binding</keyword>
<comment type="cofactor">
    <cofactor evidence="11">
        <name>Zn(2+)</name>
        <dbReference type="ChEBI" id="CHEBI:29105"/>
    </cofactor>
    <text evidence="11">Binds 1 zinc ion per subunit.</text>
</comment>
<dbReference type="Gene3D" id="3.30.2010.10">
    <property type="entry name" value="Metalloproteases ('zincins'), catalytic domain"/>
    <property type="match status" value="1"/>
</dbReference>
<evidence type="ECO:0000256" key="11">
    <source>
        <dbReference type="RuleBase" id="RU003983"/>
    </source>
</evidence>
<dbReference type="EMBL" id="JAUJEB010000012">
    <property type="protein sequence ID" value="MDN5216931.1"/>
    <property type="molecule type" value="Genomic_DNA"/>
</dbReference>
<comment type="subcellular location">
    <subcellularLocation>
        <location evidence="1">Cell membrane</location>
        <topology evidence="1">Multi-pass membrane protein</topology>
    </subcellularLocation>
</comment>
<keyword evidence="3 11" id="KW-0645">Protease</keyword>
<sequence length="384" mass="44124">MNEHKNIEKDYRKWVLFNNLLGDFQNLYELYTSVDSRQSKGGVSFHEEPHEGGIRFNVVQEGNNATLELNGEGDRKRFLEYLVQLHFPNQEIEEWYQTKVGEKEKSVNHSISGQSPSGGKGFNSLSKFSIHSKESKYYNIRVFFSVCFYFAILGFVVSSFLTSVMAGVMIVLSIAATILLLALLRRIGQGFFIGVMKGSAVKINEQQYPEIFQIVKNQAKEIGLAEIPEVYVSSGHFNAFVTRLARKKYLMLYSEVIETALKGDFEILKFIVGHELGHLKRRHLNKETWLAPSSLIPFLRQAHSRACEYTCDRIGHHFSKQGSVEGILILATGKEIHSKINIDRYIEDANSDDSFWVWFSEKFLSHPYTFKRLSQIKKYEQVGY</sequence>
<keyword evidence="7 11" id="KW-0862">Zinc</keyword>
<evidence type="ECO:0000256" key="9">
    <source>
        <dbReference type="ARBA" id="ARBA00023049"/>
    </source>
</evidence>
<protein>
    <submittedName>
        <fullName evidence="14">M48 family metallopeptidase</fullName>
    </submittedName>
</protein>
<keyword evidence="6 11" id="KW-0378">Hydrolase</keyword>
<name>A0ABT8LIA5_9BACT</name>
<reference evidence="14" key="1">
    <citation type="submission" date="2023-06" db="EMBL/GenBank/DDBJ databases">
        <title>Genomic of Agaribacillus aureum.</title>
        <authorList>
            <person name="Wang G."/>
        </authorList>
    </citation>
    <scope>NUCLEOTIDE SEQUENCE</scope>
    <source>
        <strain evidence="14">BMA12</strain>
    </source>
</reference>
<dbReference type="PANTHER" id="PTHR43221:SF1">
    <property type="entry name" value="PROTEASE HTPX"/>
    <property type="match status" value="1"/>
</dbReference>
<feature type="transmembrane region" description="Helical" evidence="12">
    <location>
        <begin position="164"/>
        <end position="184"/>
    </location>
</feature>
<evidence type="ECO:0000256" key="1">
    <source>
        <dbReference type="ARBA" id="ARBA00004651"/>
    </source>
</evidence>
<keyword evidence="4 12" id="KW-0812">Transmembrane</keyword>
<evidence type="ECO:0000256" key="12">
    <source>
        <dbReference type="SAM" id="Phobius"/>
    </source>
</evidence>
<evidence type="ECO:0000256" key="7">
    <source>
        <dbReference type="ARBA" id="ARBA00022833"/>
    </source>
</evidence>
<dbReference type="RefSeq" id="WP_346762269.1">
    <property type="nucleotide sequence ID" value="NZ_JAUJEB010000012.1"/>
</dbReference>